<gene>
    <name evidence="2" type="ORF">IAB36_01600</name>
</gene>
<feature type="transmembrane region" description="Helical" evidence="1">
    <location>
        <begin position="131"/>
        <end position="149"/>
    </location>
</feature>
<evidence type="ECO:0000313" key="3">
    <source>
        <dbReference type="Proteomes" id="UP000886749"/>
    </source>
</evidence>
<proteinExistence type="predicted"/>
<feature type="transmembrane region" description="Helical" evidence="1">
    <location>
        <begin position="178"/>
        <end position="211"/>
    </location>
</feature>
<comment type="caution">
    <text evidence="2">The sequence shown here is derived from an EMBL/GenBank/DDBJ whole genome shotgun (WGS) entry which is preliminary data.</text>
</comment>
<organism evidence="2 3">
    <name type="scientific">Candidatus Egerieicola pullicola</name>
    <dbReference type="NCBI Taxonomy" id="2840775"/>
    <lineage>
        <taxon>Bacteria</taxon>
        <taxon>Bacillati</taxon>
        <taxon>Bacillota</taxon>
        <taxon>Clostridia</taxon>
        <taxon>Eubacteriales</taxon>
        <taxon>Oscillospiraceae</taxon>
        <taxon>Oscillospiraceae incertae sedis</taxon>
        <taxon>Candidatus Egerieicola</taxon>
    </lineage>
</organism>
<evidence type="ECO:0000313" key="2">
    <source>
        <dbReference type="EMBL" id="HIR40505.1"/>
    </source>
</evidence>
<evidence type="ECO:0000256" key="1">
    <source>
        <dbReference type="SAM" id="Phobius"/>
    </source>
</evidence>
<dbReference type="PANTHER" id="PTHR38454">
    <property type="entry name" value="INTEGRAL MEMBRANE PROTEIN-RELATED"/>
    <property type="match status" value="1"/>
</dbReference>
<dbReference type="Proteomes" id="UP000886749">
    <property type="component" value="Unassembled WGS sequence"/>
</dbReference>
<reference evidence="2" key="1">
    <citation type="submission" date="2020-10" db="EMBL/GenBank/DDBJ databases">
        <authorList>
            <person name="Gilroy R."/>
        </authorList>
    </citation>
    <scope>NUCLEOTIDE SEQUENCE</scope>
    <source>
        <strain evidence="2">CHK184-25365</strain>
    </source>
</reference>
<feature type="transmembrane region" description="Helical" evidence="1">
    <location>
        <begin position="266"/>
        <end position="290"/>
    </location>
</feature>
<reference evidence="2" key="2">
    <citation type="journal article" date="2021" name="PeerJ">
        <title>Extensive microbial diversity within the chicken gut microbiome revealed by metagenomics and culture.</title>
        <authorList>
            <person name="Gilroy R."/>
            <person name="Ravi A."/>
            <person name="Getino M."/>
            <person name="Pursley I."/>
            <person name="Horton D.L."/>
            <person name="Alikhan N.F."/>
            <person name="Baker D."/>
            <person name="Gharbi K."/>
            <person name="Hall N."/>
            <person name="Watson M."/>
            <person name="Adriaenssens E.M."/>
            <person name="Foster-Nyarko E."/>
            <person name="Jarju S."/>
            <person name="Secka A."/>
            <person name="Antonio M."/>
            <person name="Oren A."/>
            <person name="Chaudhuri R.R."/>
            <person name="La Ragione R."/>
            <person name="Hildebrand F."/>
            <person name="Pallen M.J."/>
        </authorList>
    </citation>
    <scope>NUCLEOTIDE SEQUENCE</scope>
    <source>
        <strain evidence="2">CHK184-25365</strain>
    </source>
</reference>
<keyword evidence="1" id="KW-1133">Transmembrane helix</keyword>
<feature type="transmembrane region" description="Helical" evidence="1">
    <location>
        <begin position="854"/>
        <end position="881"/>
    </location>
</feature>
<feature type="transmembrane region" description="Helical" evidence="1">
    <location>
        <begin position="436"/>
        <end position="457"/>
    </location>
</feature>
<feature type="transmembrane region" description="Helical" evidence="1">
    <location>
        <begin position="7"/>
        <end position="28"/>
    </location>
</feature>
<dbReference type="AlphaFoldDB" id="A0A9D1AHW0"/>
<feature type="transmembrane region" description="Helical" evidence="1">
    <location>
        <begin position="365"/>
        <end position="388"/>
    </location>
</feature>
<feature type="transmembrane region" description="Helical" evidence="1">
    <location>
        <begin position="99"/>
        <end position="119"/>
    </location>
</feature>
<accession>A0A9D1AHW0</accession>
<protein>
    <submittedName>
        <fullName evidence="2">YfhO family protein</fullName>
    </submittedName>
</protein>
<feature type="transmembrane region" description="Helical" evidence="1">
    <location>
        <begin position="223"/>
        <end position="246"/>
    </location>
</feature>
<feature type="transmembrane region" description="Helical" evidence="1">
    <location>
        <begin position="154"/>
        <end position="172"/>
    </location>
</feature>
<feature type="transmembrane region" description="Helical" evidence="1">
    <location>
        <begin position="299"/>
        <end position="315"/>
    </location>
</feature>
<feature type="transmembrane region" description="Helical" evidence="1">
    <location>
        <begin position="71"/>
        <end position="92"/>
    </location>
</feature>
<keyword evidence="1" id="KW-0472">Membrane</keyword>
<dbReference type="EMBL" id="DVGY01000040">
    <property type="protein sequence ID" value="HIR40505.1"/>
    <property type="molecule type" value="Genomic_DNA"/>
</dbReference>
<feature type="transmembrane region" description="Helical" evidence="1">
    <location>
        <begin position="408"/>
        <end position="429"/>
    </location>
</feature>
<name>A0A9D1AHW0_9FIRM</name>
<feature type="transmembrane region" description="Helical" evidence="1">
    <location>
        <begin position="335"/>
        <end position="353"/>
    </location>
</feature>
<sequence length="887" mass="99237">MKKHYSIWLAPLAVLGVLCVLYVINGLYPFGGNTISWGDMNQQVVPLLLELRNILHGEGSLFYTMQTAGGMNFYGVFLFFLSSPFSFLVYFVKTGDMKWFMNLLLILKLMTCAVTAAVFFRARFPRLRQRYGALLAVCYAFSGYTLLFYQNIVWLDVMYLFPLLLLGLDWTLNRRKPLLYILSLCAIMACQFYLGYMVVIFLLLAVAVWVFWAMPKENRGRACACFLGASLAAALLTGVIWAPALLQFMKSARGEGLVESLTSGGLFAHLATSLPFLCSSALLVVSLFFLRKVWQNRRLAAVLIVFVLCVLPLVLEPVNKMWHTGSYQAFPVRYGFITLFLGFCLSAWALQRISPEKLPSHTSPGALAGVWVALVAAVAVEGILLLYFSGVLDSYLSSLWVDTNSMLLQMLVFLLVGFGMFLLLFTYHYGYFTRRVFSVLLCLLVGSQIFFSLQVYIGDAANSVEKWQQYTALENVLPEDGLYRVKTDNKYTDANLMGGIGYNNLAHYTSFTTEDYLFTAKKLGYSSYWMEVNSNGGTLLTDALLGNRYTVSQFDYLNIAGDPVYENELYRIYENPLTLSLGLVVGADQVREEIPDLDRMQVQQYLYETLLDSSGNQLIYPYAPQKVNHIDITEEAGRYSFTCRSRYSATMEYEIPVTGRQTLYFDCFDVYSNSLVEAINQSFDLEVNGKTVTTNYPNQSVNGLVELGTFQDTTVTIEIQLNKDCSCNSFGVFGLDVDLLEDTLAGLSEQQAQITYEGTTFTASAYSAEPNQVLYLSIPYDEGFSCTVNGQPVEVQRANSAFMAIPLEQGENTVVLTYTLPGYWAGVVLTGLGALALIGFLWYQKKNRPPLVKLNQVCVGAVGALGVLCFLAIYVMPLLVWTAGQFL</sequence>
<feature type="transmembrane region" description="Helical" evidence="1">
    <location>
        <begin position="822"/>
        <end position="842"/>
    </location>
</feature>
<dbReference type="InterPro" id="IPR018580">
    <property type="entry name" value="Uncharacterised_YfhO"/>
</dbReference>
<dbReference type="Pfam" id="PF09586">
    <property type="entry name" value="YfhO"/>
    <property type="match status" value="1"/>
</dbReference>
<dbReference type="PANTHER" id="PTHR38454:SF1">
    <property type="entry name" value="INTEGRAL MEMBRANE PROTEIN"/>
    <property type="match status" value="1"/>
</dbReference>
<keyword evidence="1" id="KW-0812">Transmembrane</keyword>